<dbReference type="EMBL" id="CP036291">
    <property type="protein sequence ID" value="QDU88169.1"/>
    <property type="molecule type" value="Genomic_DNA"/>
</dbReference>
<evidence type="ECO:0000256" key="2">
    <source>
        <dbReference type="SAM" id="SignalP"/>
    </source>
</evidence>
<feature type="signal peptide" evidence="2">
    <location>
        <begin position="1"/>
        <end position="23"/>
    </location>
</feature>
<reference evidence="3 4" key="1">
    <citation type="submission" date="2019-02" db="EMBL/GenBank/DDBJ databases">
        <title>Deep-cultivation of Planctomycetes and their phenomic and genomic characterization uncovers novel biology.</title>
        <authorList>
            <person name="Wiegand S."/>
            <person name="Jogler M."/>
            <person name="Boedeker C."/>
            <person name="Pinto D."/>
            <person name="Vollmers J."/>
            <person name="Rivas-Marin E."/>
            <person name="Kohn T."/>
            <person name="Peeters S.H."/>
            <person name="Heuer A."/>
            <person name="Rast P."/>
            <person name="Oberbeckmann S."/>
            <person name="Bunk B."/>
            <person name="Jeske O."/>
            <person name="Meyerdierks A."/>
            <person name="Storesund J.E."/>
            <person name="Kallscheuer N."/>
            <person name="Luecker S."/>
            <person name="Lage O.M."/>
            <person name="Pohl T."/>
            <person name="Merkel B.J."/>
            <person name="Hornburger P."/>
            <person name="Mueller R.-W."/>
            <person name="Bruemmer F."/>
            <person name="Labrenz M."/>
            <person name="Spormann A.M."/>
            <person name="Op den Camp H."/>
            <person name="Overmann J."/>
            <person name="Amann R."/>
            <person name="Jetten M.S.M."/>
            <person name="Mascher T."/>
            <person name="Medema M.H."/>
            <person name="Devos D.P."/>
            <person name="Kaster A.-K."/>
            <person name="Ovreas L."/>
            <person name="Rohde M."/>
            <person name="Galperin M.Y."/>
            <person name="Jogler C."/>
        </authorList>
    </citation>
    <scope>NUCLEOTIDE SEQUENCE [LARGE SCALE GENOMIC DNA]</scope>
    <source>
        <strain evidence="3 4">Pla175</strain>
    </source>
</reference>
<proteinExistence type="predicted"/>
<dbReference type="Proteomes" id="UP000317429">
    <property type="component" value="Chromosome"/>
</dbReference>
<keyword evidence="4" id="KW-1185">Reference proteome</keyword>
<evidence type="ECO:0000313" key="4">
    <source>
        <dbReference type="Proteomes" id="UP000317429"/>
    </source>
</evidence>
<organism evidence="3 4">
    <name type="scientific">Pirellulimonas nuda</name>
    <dbReference type="NCBI Taxonomy" id="2528009"/>
    <lineage>
        <taxon>Bacteria</taxon>
        <taxon>Pseudomonadati</taxon>
        <taxon>Planctomycetota</taxon>
        <taxon>Planctomycetia</taxon>
        <taxon>Pirellulales</taxon>
        <taxon>Lacipirellulaceae</taxon>
        <taxon>Pirellulimonas</taxon>
    </lineage>
</organism>
<feature type="region of interest" description="Disordered" evidence="1">
    <location>
        <begin position="125"/>
        <end position="147"/>
    </location>
</feature>
<feature type="chain" id="PRO_5021883492" evidence="2">
    <location>
        <begin position="24"/>
        <end position="147"/>
    </location>
</feature>
<evidence type="ECO:0000256" key="1">
    <source>
        <dbReference type="SAM" id="MobiDB-lite"/>
    </source>
</evidence>
<sequence precursor="true">MRSQAICVFWLSAILLLAGQCPAQEASDEAASEESRWLFRSPFADVKWPEIKWKQPAVAGEEGQAPSESVLLAPFRKLSSATQSAMSGVQSSWNRTVDRFKITGEPSPTAQAKSPGFFQRMFASEPEPRGAETMQEFVAQERPKLSR</sequence>
<dbReference type="AlphaFoldDB" id="A0A518D9K7"/>
<dbReference type="KEGG" id="pnd:Pla175_15400"/>
<keyword evidence="2" id="KW-0732">Signal</keyword>
<accession>A0A518D9K7</accession>
<protein>
    <submittedName>
        <fullName evidence="3">Uncharacterized protein</fullName>
    </submittedName>
</protein>
<gene>
    <name evidence="3" type="ORF">Pla175_15400</name>
</gene>
<name>A0A518D9K7_9BACT</name>
<evidence type="ECO:0000313" key="3">
    <source>
        <dbReference type="EMBL" id="QDU88169.1"/>
    </source>
</evidence>